<feature type="transmembrane region" description="Helical" evidence="8">
    <location>
        <begin position="303"/>
        <end position="326"/>
    </location>
</feature>
<feature type="transmembrane region" description="Helical" evidence="8">
    <location>
        <begin position="29"/>
        <end position="47"/>
    </location>
</feature>
<evidence type="ECO:0000259" key="9">
    <source>
        <dbReference type="Pfam" id="PF13231"/>
    </source>
</evidence>
<dbReference type="InterPro" id="IPR050297">
    <property type="entry name" value="LipidA_mod_glycosyltrf_83"/>
</dbReference>
<evidence type="ECO:0000313" key="10">
    <source>
        <dbReference type="EMBL" id="MBB5049049.1"/>
    </source>
</evidence>
<keyword evidence="2" id="KW-1003">Cell membrane</keyword>
<evidence type="ECO:0000256" key="5">
    <source>
        <dbReference type="ARBA" id="ARBA00022692"/>
    </source>
</evidence>
<evidence type="ECO:0000256" key="2">
    <source>
        <dbReference type="ARBA" id="ARBA00022475"/>
    </source>
</evidence>
<evidence type="ECO:0000256" key="4">
    <source>
        <dbReference type="ARBA" id="ARBA00022679"/>
    </source>
</evidence>
<feature type="transmembrane region" description="Helical" evidence="8">
    <location>
        <begin position="262"/>
        <end position="283"/>
    </location>
</feature>
<feature type="transmembrane region" description="Helical" evidence="8">
    <location>
        <begin position="95"/>
        <end position="113"/>
    </location>
</feature>
<reference evidence="10 11" key="1">
    <citation type="submission" date="2020-08" db="EMBL/GenBank/DDBJ databases">
        <title>Genomic Encyclopedia of Type Strains, Phase IV (KMG-IV): sequencing the most valuable type-strain genomes for metagenomic binning, comparative biology and taxonomic classification.</title>
        <authorList>
            <person name="Goeker M."/>
        </authorList>
    </citation>
    <scope>NUCLEOTIDE SEQUENCE [LARGE SCALE GENOMIC DNA]</scope>
    <source>
        <strain evidence="10 11">DSM 12706</strain>
    </source>
</reference>
<dbReference type="Proteomes" id="UP000542353">
    <property type="component" value="Unassembled WGS sequence"/>
</dbReference>
<sequence>MSPMFSRFLVAPFGRWIDALLDSRRQNRAVIWTLAAYAAIWTGYRALATMPRDLHADVTELYGWSRDLAFGFDKHPPFSAAVAKAWLSVFPATDLSFHLLATVNIALTLYIAFRTMRRYLPAEKTVFGLALLMLIPFFNFIALKYNANAVLLPLWAMTIHCFLRANERRNALWAALAGLAAGLSMLGKYWSVVLVAGLGLAALIDSRRVSFFRSKAPWIMAGVGLVVIAPHLAWLVQHHFPTFAYAAAHSAPSFSDNLAATAGYLAGCVGYVAVPLIAAILLLRPSTPALLDVIAPKDPSRRLLLVIQLLLIVVPAPFALLMGLRIVPLWTMPAWTLLPIVVLGSPLIAVGRLALERLVAGTVIGTLAMLALAPVVALSIHLNSPPGSFEYASLLAEKIEQQWRQRTALPIPLVAGTTVLPANTAYYLQTRARSFENADVATLKAAAQAHGAVLVCPAEDAGCLAVAEQIVAGQSEISRSEVRLSRPLFGFAGGTVRDVFMMVWPPVPPPALPVGGN</sequence>
<dbReference type="GO" id="GO:0005886">
    <property type="term" value="C:plasma membrane"/>
    <property type="evidence" value="ECO:0007669"/>
    <property type="project" value="UniProtKB-SubCell"/>
</dbReference>
<name>A0A7W7Z6W8_9BRAD</name>
<feature type="transmembrane region" description="Helical" evidence="8">
    <location>
        <begin position="216"/>
        <end position="236"/>
    </location>
</feature>
<dbReference type="EMBL" id="JACHIH010000029">
    <property type="protein sequence ID" value="MBB5049049.1"/>
    <property type="molecule type" value="Genomic_DNA"/>
</dbReference>
<feature type="transmembrane region" description="Helical" evidence="8">
    <location>
        <begin position="358"/>
        <end position="380"/>
    </location>
</feature>
<dbReference type="PANTHER" id="PTHR33908">
    <property type="entry name" value="MANNOSYLTRANSFERASE YKCB-RELATED"/>
    <property type="match status" value="1"/>
</dbReference>
<feature type="domain" description="Glycosyltransferase RgtA/B/C/D-like" evidence="9">
    <location>
        <begin position="74"/>
        <end position="234"/>
    </location>
</feature>
<feature type="transmembrane region" description="Helical" evidence="8">
    <location>
        <begin position="125"/>
        <end position="145"/>
    </location>
</feature>
<evidence type="ECO:0000313" key="11">
    <source>
        <dbReference type="Proteomes" id="UP000542353"/>
    </source>
</evidence>
<dbReference type="GO" id="GO:0009103">
    <property type="term" value="P:lipopolysaccharide biosynthetic process"/>
    <property type="evidence" value="ECO:0007669"/>
    <property type="project" value="UniProtKB-ARBA"/>
</dbReference>
<protein>
    <submittedName>
        <fullName evidence="10">4-amino-4-deoxy-L-arabinose transferase-like glycosyltransferase</fullName>
    </submittedName>
</protein>
<accession>A0A7W7Z6W8</accession>
<evidence type="ECO:0000256" key="8">
    <source>
        <dbReference type="SAM" id="Phobius"/>
    </source>
</evidence>
<organism evidence="10 11">
    <name type="scientific">Rhodopseudomonas rhenobacensis</name>
    <dbReference type="NCBI Taxonomy" id="87461"/>
    <lineage>
        <taxon>Bacteria</taxon>
        <taxon>Pseudomonadati</taxon>
        <taxon>Pseudomonadota</taxon>
        <taxon>Alphaproteobacteria</taxon>
        <taxon>Hyphomicrobiales</taxon>
        <taxon>Nitrobacteraceae</taxon>
        <taxon>Rhodopseudomonas</taxon>
    </lineage>
</organism>
<keyword evidence="11" id="KW-1185">Reference proteome</keyword>
<comment type="caution">
    <text evidence="10">The sequence shown here is derived from an EMBL/GenBank/DDBJ whole genome shotgun (WGS) entry which is preliminary data.</text>
</comment>
<keyword evidence="3" id="KW-0328">Glycosyltransferase</keyword>
<comment type="subcellular location">
    <subcellularLocation>
        <location evidence="1">Cell membrane</location>
        <topology evidence="1">Multi-pass membrane protein</topology>
    </subcellularLocation>
</comment>
<dbReference type="AlphaFoldDB" id="A0A7W7Z6W8"/>
<gene>
    <name evidence="10" type="ORF">HNR60_003821</name>
</gene>
<feature type="transmembrane region" description="Helical" evidence="8">
    <location>
        <begin position="172"/>
        <end position="204"/>
    </location>
</feature>
<evidence type="ECO:0000256" key="3">
    <source>
        <dbReference type="ARBA" id="ARBA00022676"/>
    </source>
</evidence>
<dbReference type="GO" id="GO:0016763">
    <property type="term" value="F:pentosyltransferase activity"/>
    <property type="evidence" value="ECO:0007669"/>
    <property type="project" value="TreeGrafter"/>
</dbReference>
<proteinExistence type="predicted"/>
<evidence type="ECO:0000256" key="7">
    <source>
        <dbReference type="ARBA" id="ARBA00023136"/>
    </source>
</evidence>
<feature type="transmembrane region" description="Helical" evidence="8">
    <location>
        <begin position="332"/>
        <end position="351"/>
    </location>
</feature>
<keyword evidence="4 10" id="KW-0808">Transferase</keyword>
<keyword evidence="5 8" id="KW-0812">Transmembrane</keyword>
<keyword evidence="6 8" id="KW-1133">Transmembrane helix</keyword>
<evidence type="ECO:0000256" key="6">
    <source>
        <dbReference type="ARBA" id="ARBA00022989"/>
    </source>
</evidence>
<dbReference type="InterPro" id="IPR038731">
    <property type="entry name" value="RgtA/B/C-like"/>
</dbReference>
<keyword evidence="7 8" id="KW-0472">Membrane</keyword>
<dbReference type="PANTHER" id="PTHR33908:SF9">
    <property type="entry name" value="BLL5595 PROTEIN"/>
    <property type="match status" value="1"/>
</dbReference>
<dbReference type="Pfam" id="PF13231">
    <property type="entry name" value="PMT_2"/>
    <property type="match status" value="1"/>
</dbReference>
<evidence type="ECO:0000256" key="1">
    <source>
        <dbReference type="ARBA" id="ARBA00004651"/>
    </source>
</evidence>